<gene>
    <name evidence="1" type="ORF">SCABRO_02224</name>
</gene>
<name>A0A0B0ELP2_9BACT</name>
<proteinExistence type="predicted"/>
<protein>
    <submittedName>
        <fullName evidence="1">Uncharacterized protein</fullName>
    </submittedName>
</protein>
<dbReference type="EMBL" id="JRYO01000154">
    <property type="protein sequence ID" value="KHE92053.1"/>
    <property type="molecule type" value="Genomic_DNA"/>
</dbReference>
<dbReference type="Proteomes" id="UP000030652">
    <property type="component" value="Unassembled WGS sequence"/>
</dbReference>
<dbReference type="AlphaFoldDB" id="A0A0B0ELP2"/>
<evidence type="ECO:0000313" key="1">
    <source>
        <dbReference type="EMBL" id="KHE92053.1"/>
    </source>
</evidence>
<comment type="caution">
    <text evidence="1">The sequence shown here is derived from an EMBL/GenBank/DDBJ whole genome shotgun (WGS) entry which is preliminary data.</text>
</comment>
<evidence type="ECO:0000313" key="2">
    <source>
        <dbReference type="Proteomes" id="UP000030652"/>
    </source>
</evidence>
<organism evidence="1 2">
    <name type="scientific">Candidatus Scalindua brodae</name>
    <dbReference type="NCBI Taxonomy" id="237368"/>
    <lineage>
        <taxon>Bacteria</taxon>
        <taxon>Pseudomonadati</taxon>
        <taxon>Planctomycetota</taxon>
        <taxon>Candidatus Brocadiia</taxon>
        <taxon>Candidatus Brocadiales</taxon>
        <taxon>Candidatus Scalinduaceae</taxon>
        <taxon>Candidatus Scalindua</taxon>
    </lineage>
</organism>
<reference evidence="1 2" key="1">
    <citation type="submission" date="2014-10" db="EMBL/GenBank/DDBJ databases">
        <title>Draft genome of anammox bacterium scalindua brodae, obtained using differential coverage binning of sequence data from two enrichment reactors.</title>
        <authorList>
            <person name="Speth D.R."/>
            <person name="Russ L."/>
            <person name="Kartal B."/>
            <person name="Op den Camp H.J."/>
            <person name="Dutilh B.E."/>
            <person name="Jetten M.S."/>
        </authorList>
    </citation>
    <scope>NUCLEOTIDE SEQUENCE [LARGE SCALE GENOMIC DNA]</scope>
    <source>
        <strain evidence="1">RU1</strain>
    </source>
</reference>
<sequence>MVNISMKNIWLVLLSIFTLVIIQNCTTTDRIATDKKAIADEELYKEAQALRAMLGNAPEDKPIPDIKTTAQPLEFGVSVSEVQKQFPAPDKLEYAPMVNNKVTTLSRNVSGGRFTFFFYEGKLYKIVVLNSWTDYTLQFAEDDIKKTKTIFIEGNGEPDLTEEDETHKKMVWLKGDLEVKLEEFNLLSHRGMNRVMSLMYTDRKISLLAKKDESF</sequence>
<accession>A0A0B0ELP2</accession>